<evidence type="ECO:0000256" key="5">
    <source>
        <dbReference type="ARBA" id="ARBA00022842"/>
    </source>
</evidence>
<evidence type="ECO:0000313" key="10">
    <source>
        <dbReference type="Proteomes" id="UP000006804"/>
    </source>
</evidence>
<feature type="binding site" evidence="7">
    <location>
        <position position="141"/>
    </location>
    <ligand>
        <name>orotate</name>
        <dbReference type="ChEBI" id="CHEBI:30839"/>
    </ligand>
</feature>
<dbReference type="GO" id="GO:0000287">
    <property type="term" value="F:magnesium ion binding"/>
    <property type="evidence" value="ECO:0007669"/>
    <property type="project" value="UniProtKB-UniRule"/>
</dbReference>
<dbReference type="AlphaFoldDB" id="F7YWH5"/>
<keyword evidence="3 7" id="KW-0328">Glycosyltransferase</keyword>
<keyword evidence="5 7" id="KW-0460">Magnesium</keyword>
<dbReference type="InterPro" id="IPR029057">
    <property type="entry name" value="PRTase-like"/>
</dbReference>
<comment type="similarity">
    <text evidence="7">Belongs to the purine/pyrimidine phosphoribosyltransferase family. PyrE subfamily.</text>
</comment>
<comment type="cofactor">
    <cofactor evidence="7">
        <name>Mg(2+)</name>
        <dbReference type="ChEBI" id="CHEBI:18420"/>
    </cofactor>
</comment>
<accession>F7YWH5</accession>
<sequence>MRELLLKTGALLEGHFLLSSGKHSSNYIQCAKIFEYPKYGDMVGEMIARKISVHSPQVVIGPALGGIILAYTVARAIGARALFAEREDGVMKLRRNFEIQEGEKVAIVEDVTTTGGSVMEVKNLVESYGGVVCCIASIVDRSVEPLPFDVPFYSLIKLVFPIYEPGECPLCKQGIPLVKPGSRK</sequence>
<evidence type="ECO:0000256" key="6">
    <source>
        <dbReference type="ARBA" id="ARBA00022975"/>
    </source>
</evidence>
<gene>
    <name evidence="7" type="primary">pyrE</name>
    <name evidence="9" type="ORF">Theth_1913</name>
</gene>
<dbReference type="PANTHER" id="PTHR19278">
    <property type="entry name" value="OROTATE PHOSPHORIBOSYLTRANSFERASE"/>
    <property type="match status" value="1"/>
</dbReference>
<dbReference type="PANTHER" id="PTHR19278:SF9">
    <property type="entry name" value="URIDINE 5'-MONOPHOSPHATE SYNTHASE"/>
    <property type="match status" value="1"/>
</dbReference>
<evidence type="ECO:0000256" key="7">
    <source>
        <dbReference type="HAMAP-Rule" id="MF_01208"/>
    </source>
</evidence>
<dbReference type="GO" id="GO:0004588">
    <property type="term" value="F:orotate phosphoribosyltransferase activity"/>
    <property type="evidence" value="ECO:0007669"/>
    <property type="project" value="UniProtKB-UniRule"/>
</dbReference>
<evidence type="ECO:0000256" key="1">
    <source>
        <dbReference type="ARBA" id="ARBA00004889"/>
    </source>
</evidence>
<evidence type="ECO:0000256" key="4">
    <source>
        <dbReference type="ARBA" id="ARBA00022679"/>
    </source>
</evidence>
<comment type="subunit">
    <text evidence="7">Homodimer.</text>
</comment>
<dbReference type="PATRIC" id="fig|688269.3.peg.1972"/>
<dbReference type="InterPro" id="IPR006273">
    <property type="entry name" value="Orotate_PRibTrfase_bac"/>
</dbReference>
<dbReference type="RefSeq" id="WP_013933161.1">
    <property type="nucleotide sequence ID" value="NC_015707.1"/>
</dbReference>
<keyword evidence="4 7" id="KW-0808">Transferase</keyword>
<name>F7YWH5_9THEM</name>
<comment type="pathway">
    <text evidence="1 7">Pyrimidine metabolism; UMP biosynthesis via de novo pathway; UMP from orotate: step 1/2.</text>
</comment>
<evidence type="ECO:0000313" key="9">
    <source>
        <dbReference type="EMBL" id="AEH51954.1"/>
    </source>
</evidence>
<protein>
    <recommendedName>
        <fullName evidence="2 7">Orotate phosphoribosyltransferase</fullName>
        <shortName evidence="7">OPRT</shortName>
        <shortName evidence="7">OPRTase</shortName>
        <ecNumber evidence="2 7">2.4.2.10</ecNumber>
    </recommendedName>
</protein>
<keyword evidence="6 7" id="KW-0665">Pyrimidine biosynthesis</keyword>
<evidence type="ECO:0000256" key="2">
    <source>
        <dbReference type="ARBA" id="ARBA00011971"/>
    </source>
</evidence>
<dbReference type="InterPro" id="IPR023031">
    <property type="entry name" value="OPRT"/>
</dbReference>
<proteinExistence type="inferred from homology"/>
<dbReference type="EC" id="2.4.2.10" evidence="2 7"/>
<dbReference type="CDD" id="cd06223">
    <property type="entry name" value="PRTases_typeI"/>
    <property type="match status" value="1"/>
</dbReference>
<dbReference type="UniPathway" id="UPA00070">
    <property type="reaction ID" value="UER00119"/>
</dbReference>
<comment type="catalytic activity">
    <reaction evidence="7">
        <text>orotidine 5'-phosphate + diphosphate = orotate + 5-phospho-alpha-D-ribose 1-diphosphate</text>
        <dbReference type="Rhea" id="RHEA:10380"/>
        <dbReference type="ChEBI" id="CHEBI:30839"/>
        <dbReference type="ChEBI" id="CHEBI:33019"/>
        <dbReference type="ChEBI" id="CHEBI:57538"/>
        <dbReference type="ChEBI" id="CHEBI:58017"/>
        <dbReference type="EC" id="2.4.2.10"/>
    </reaction>
</comment>
<feature type="binding site" evidence="7">
    <location>
        <position position="113"/>
    </location>
    <ligand>
        <name>orotate</name>
        <dbReference type="ChEBI" id="CHEBI:30839"/>
    </ligand>
</feature>
<dbReference type="OrthoDB" id="9783570at2"/>
<dbReference type="HAMAP" id="MF_01208">
    <property type="entry name" value="PyrE"/>
    <property type="match status" value="1"/>
</dbReference>
<comment type="function">
    <text evidence="7">Catalyzes the transfer of a ribosyl phosphate group from 5-phosphoribose 1-diphosphate to orotate, leading to the formation of orotidine monophosphate (OMP).</text>
</comment>
<evidence type="ECO:0000259" key="8">
    <source>
        <dbReference type="Pfam" id="PF00156"/>
    </source>
</evidence>
<keyword evidence="10" id="KW-1185">Reference proteome</keyword>
<dbReference type="GO" id="GO:0044205">
    <property type="term" value="P:'de novo' UMP biosynthetic process"/>
    <property type="evidence" value="ECO:0007669"/>
    <property type="project" value="UniProtKB-UniRule"/>
</dbReference>
<evidence type="ECO:0000256" key="3">
    <source>
        <dbReference type="ARBA" id="ARBA00022676"/>
    </source>
</evidence>
<dbReference type="InterPro" id="IPR000836">
    <property type="entry name" value="PRTase_dom"/>
</dbReference>
<dbReference type="eggNOG" id="COG0461">
    <property type="taxonomic scope" value="Bacteria"/>
</dbReference>
<dbReference type="Pfam" id="PF00156">
    <property type="entry name" value="Pribosyltran"/>
    <property type="match status" value="1"/>
</dbReference>
<dbReference type="Gene3D" id="3.40.50.2020">
    <property type="match status" value="1"/>
</dbReference>
<feature type="domain" description="Phosphoribosyltransferase" evidence="8">
    <location>
        <begin position="37"/>
        <end position="158"/>
    </location>
</feature>
<dbReference type="HOGENOM" id="CLU_074878_3_0_0"/>
<dbReference type="Proteomes" id="UP000006804">
    <property type="component" value="Chromosome"/>
</dbReference>
<comment type="caution">
    <text evidence="7">Lacks conserved residue(s) required for the propagation of feature annotation.</text>
</comment>
<reference evidence="9 10" key="1">
    <citation type="submission" date="2010-11" db="EMBL/GenBank/DDBJ databases">
        <title>The complete genome of Thermotoga thermarum DSM 5069.</title>
        <authorList>
            <consortium name="US DOE Joint Genome Institute (JGI-PGF)"/>
            <person name="Lucas S."/>
            <person name="Copeland A."/>
            <person name="Lapidus A."/>
            <person name="Bruce D."/>
            <person name="Goodwin L."/>
            <person name="Pitluck S."/>
            <person name="Kyrpides N."/>
            <person name="Mavromatis K."/>
            <person name="Ivanova N."/>
            <person name="Zeytun A."/>
            <person name="Brettin T."/>
            <person name="Detter J.C."/>
            <person name="Tapia R."/>
            <person name="Han C."/>
            <person name="Land M."/>
            <person name="Hauser L."/>
            <person name="Markowitz V."/>
            <person name="Cheng J.-F."/>
            <person name="Hugenholtz P."/>
            <person name="Woyke T."/>
            <person name="Wu D."/>
            <person name="Spring S."/>
            <person name="Schroeder M."/>
            <person name="Brambilla E."/>
            <person name="Klenk H.-P."/>
            <person name="Eisen J.A."/>
        </authorList>
    </citation>
    <scope>NUCLEOTIDE SEQUENCE [LARGE SCALE GENOMIC DNA]</scope>
    <source>
        <strain evidence="9 10">DSM 5069</strain>
    </source>
</reference>
<dbReference type="STRING" id="688269.Theth_1913"/>
<dbReference type="KEGG" id="tta:Theth_1913"/>
<dbReference type="EMBL" id="CP002351">
    <property type="protein sequence ID" value="AEH51954.1"/>
    <property type="molecule type" value="Genomic_DNA"/>
</dbReference>
<dbReference type="GO" id="GO:0019856">
    <property type="term" value="P:pyrimidine nucleobase biosynthetic process"/>
    <property type="evidence" value="ECO:0007669"/>
    <property type="project" value="InterPro"/>
</dbReference>
<organism evidence="9 10">
    <name type="scientific">Pseudothermotoga thermarum DSM 5069</name>
    <dbReference type="NCBI Taxonomy" id="688269"/>
    <lineage>
        <taxon>Bacteria</taxon>
        <taxon>Thermotogati</taxon>
        <taxon>Thermotogota</taxon>
        <taxon>Thermotogae</taxon>
        <taxon>Thermotogales</taxon>
        <taxon>Thermotogaceae</taxon>
        <taxon>Pseudothermotoga</taxon>
    </lineage>
</organism>
<dbReference type="NCBIfam" id="TIGR01367">
    <property type="entry name" value="pyrE_Therm"/>
    <property type="match status" value="1"/>
</dbReference>
<dbReference type="SUPFAM" id="SSF53271">
    <property type="entry name" value="PRTase-like"/>
    <property type="match status" value="1"/>
</dbReference>
<feature type="binding site" description="in other chain" evidence="7">
    <location>
        <begin position="109"/>
        <end position="117"/>
    </location>
    <ligand>
        <name>5-phospho-alpha-D-ribose 1-diphosphate</name>
        <dbReference type="ChEBI" id="CHEBI:58017"/>
        <note>ligand shared between dimeric partners</note>
    </ligand>
</feature>